<organism evidence="3 4">
    <name type="scientific">Ilyomonas limi</name>
    <dbReference type="NCBI Taxonomy" id="2575867"/>
    <lineage>
        <taxon>Bacteria</taxon>
        <taxon>Pseudomonadati</taxon>
        <taxon>Bacteroidota</taxon>
        <taxon>Chitinophagia</taxon>
        <taxon>Chitinophagales</taxon>
        <taxon>Chitinophagaceae</taxon>
        <taxon>Ilyomonas</taxon>
    </lineage>
</organism>
<comment type="similarity">
    <text evidence="1">Belongs to the glycosyl hydrolase 16 family.</text>
</comment>
<comment type="caution">
    <text evidence="3">The sequence shown here is derived from an EMBL/GenBank/DDBJ whole genome shotgun (WGS) entry which is preliminary data.</text>
</comment>
<dbReference type="InterPro" id="IPR050546">
    <property type="entry name" value="Glycosyl_Hydrlase_16"/>
</dbReference>
<dbReference type="GO" id="GO:0005975">
    <property type="term" value="P:carbohydrate metabolic process"/>
    <property type="evidence" value="ECO:0007669"/>
    <property type="project" value="InterPro"/>
</dbReference>
<dbReference type="CDD" id="cd08023">
    <property type="entry name" value="GH16_laminarinase_like"/>
    <property type="match status" value="1"/>
</dbReference>
<dbReference type="PANTHER" id="PTHR10963:SF55">
    <property type="entry name" value="GLYCOSIDE HYDROLASE FAMILY 16 PROTEIN"/>
    <property type="match status" value="1"/>
</dbReference>
<gene>
    <name evidence="3" type="ORF">FC093_01535</name>
</gene>
<dbReference type="GO" id="GO:0004553">
    <property type="term" value="F:hydrolase activity, hydrolyzing O-glycosyl compounds"/>
    <property type="evidence" value="ECO:0007669"/>
    <property type="project" value="InterPro"/>
</dbReference>
<keyword evidence="3" id="KW-0378">Hydrolase</keyword>
<protein>
    <submittedName>
        <fullName evidence="3">Glycoside hydrolase family 16 protein</fullName>
    </submittedName>
</protein>
<evidence type="ECO:0000256" key="1">
    <source>
        <dbReference type="ARBA" id="ARBA00006865"/>
    </source>
</evidence>
<name>A0A4U3L8T9_9BACT</name>
<dbReference type="Pfam" id="PF00722">
    <property type="entry name" value="Glyco_hydro_16"/>
    <property type="match status" value="1"/>
</dbReference>
<dbReference type="InterPro" id="IPR013320">
    <property type="entry name" value="ConA-like_dom_sf"/>
</dbReference>
<evidence type="ECO:0000259" key="2">
    <source>
        <dbReference type="PROSITE" id="PS51762"/>
    </source>
</evidence>
<dbReference type="EMBL" id="SZQL01000001">
    <property type="protein sequence ID" value="TKK71731.1"/>
    <property type="molecule type" value="Genomic_DNA"/>
</dbReference>
<dbReference type="PROSITE" id="PS51762">
    <property type="entry name" value="GH16_2"/>
    <property type="match status" value="1"/>
</dbReference>
<feature type="domain" description="GH16" evidence="2">
    <location>
        <begin position="29"/>
        <end position="266"/>
    </location>
</feature>
<dbReference type="AlphaFoldDB" id="A0A4U3L8T9"/>
<dbReference type="RefSeq" id="WP_137259971.1">
    <property type="nucleotide sequence ID" value="NZ_SZQL01000001.1"/>
</dbReference>
<proteinExistence type="inferred from homology"/>
<dbReference type="PROSITE" id="PS51257">
    <property type="entry name" value="PROKAR_LIPOPROTEIN"/>
    <property type="match status" value="1"/>
</dbReference>
<reference evidence="3 4" key="1">
    <citation type="submission" date="2019-05" db="EMBL/GenBank/DDBJ databases">
        <title>Panacibacter sp. strain 17mud1-8 Genome sequencing and assembly.</title>
        <authorList>
            <person name="Chhetri G."/>
        </authorList>
    </citation>
    <scope>NUCLEOTIDE SEQUENCE [LARGE SCALE GENOMIC DNA]</scope>
    <source>
        <strain evidence="3 4">17mud1-8</strain>
    </source>
</reference>
<dbReference type="Gene3D" id="2.60.120.200">
    <property type="match status" value="1"/>
</dbReference>
<dbReference type="Proteomes" id="UP000305848">
    <property type="component" value="Unassembled WGS sequence"/>
</dbReference>
<sequence length="266" mass="30003">MKKPSIDYFQLAIFLSFLFIVSCKSLSKTTTSVSNIPGYQLAWSDEFNGNAVDTTSWNFEVGGQGWGNHEQEYYQADNATVSDGNLVITGKKEDVGSNHYTSSRMTTQGKHEFMYGRVEARIKIPVAQGFWPAFWMLGSNVETVGWPACGETDIMEHINADSLMYGTLHWDNNGHVQKGDTIASTPSAYHVYAVEWDAASIRWYIDKTKFHEVNIANGVNSTTEFHQPFFILLNFALGGDWPGQTIDDSKLPAKMYVDYVRVYKKK</sequence>
<accession>A0A4U3L8T9</accession>
<dbReference type="InterPro" id="IPR000757">
    <property type="entry name" value="Beta-glucanase-like"/>
</dbReference>
<evidence type="ECO:0000313" key="4">
    <source>
        <dbReference type="Proteomes" id="UP000305848"/>
    </source>
</evidence>
<evidence type="ECO:0000313" key="3">
    <source>
        <dbReference type="EMBL" id="TKK71731.1"/>
    </source>
</evidence>
<dbReference type="SUPFAM" id="SSF49899">
    <property type="entry name" value="Concanavalin A-like lectins/glucanases"/>
    <property type="match status" value="1"/>
</dbReference>
<dbReference type="PANTHER" id="PTHR10963">
    <property type="entry name" value="GLYCOSYL HYDROLASE-RELATED"/>
    <property type="match status" value="1"/>
</dbReference>
<keyword evidence="4" id="KW-1185">Reference proteome</keyword>
<dbReference type="OrthoDB" id="9809583at2"/>